<dbReference type="EMBL" id="UYRU01056524">
    <property type="protein sequence ID" value="VDN13485.1"/>
    <property type="molecule type" value="Genomic_DNA"/>
</dbReference>
<proteinExistence type="predicted"/>
<dbReference type="AlphaFoldDB" id="A0A3P7L7W9"/>
<keyword evidence="1" id="KW-1133">Transmembrane helix</keyword>
<evidence type="ECO:0000313" key="3">
    <source>
        <dbReference type="Proteomes" id="UP000281553"/>
    </source>
</evidence>
<gene>
    <name evidence="2" type="ORF">DILT_LOCUS9316</name>
</gene>
<dbReference type="OrthoDB" id="10357703at2759"/>
<feature type="transmembrane region" description="Helical" evidence="1">
    <location>
        <begin position="58"/>
        <end position="77"/>
    </location>
</feature>
<keyword evidence="3" id="KW-1185">Reference proteome</keyword>
<dbReference type="Proteomes" id="UP000281553">
    <property type="component" value="Unassembled WGS sequence"/>
</dbReference>
<protein>
    <submittedName>
        <fullName evidence="2">Uncharacterized protein</fullName>
    </submittedName>
</protein>
<keyword evidence="1" id="KW-0472">Membrane</keyword>
<organism evidence="2 3">
    <name type="scientific">Dibothriocephalus latus</name>
    <name type="common">Fish tapeworm</name>
    <name type="synonym">Diphyllobothrium latum</name>
    <dbReference type="NCBI Taxonomy" id="60516"/>
    <lineage>
        <taxon>Eukaryota</taxon>
        <taxon>Metazoa</taxon>
        <taxon>Spiralia</taxon>
        <taxon>Lophotrochozoa</taxon>
        <taxon>Platyhelminthes</taxon>
        <taxon>Cestoda</taxon>
        <taxon>Eucestoda</taxon>
        <taxon>Diphyllobothriidea</taxon>
        <taxon>Diphyllobothriidae</taxon>
        <taxon>Dibothriocephalus</taxon>
    </lineage>
</organism>
<evidence type="ECO:0000313" key="2">
    <source>
        <dbReference type="EMBL" id="VDN13485.1"/>
    </source>
</evidence>
<evidence type="ECO:0000256" key="1">
    <source>
        <dbReference type="SAM" id="Phobius"/>
    </source>
</evidence>
<feature type="transmembrane region" description="Helical" evidence="1">
    <location>
        <begin position="25"/>
        <end position="46"/>
    </location>
</feature>
<accession>A0A3P7L7W9</accession>
<keyword evidence="1" id="KW-0812">Transmembrane</keyword>
<name>A0A3P7L7W9_DIBLA</name>
<reference evidence="2 3" key="1">
    <citation type="submission" date="2018-11" db="EMBL/GenBank/DDBJ databases">
        <authorList>
            <consortium name="Pathogen Informatics"/>
        </authorList>
    </citation>
    <scope>NUCLEOTIDE SEQUENCE [LARGE SCALE GENOMIC DNA]</scope>
</reference>
<sequence>MAEPVVSKTFWNCIIRTDWPDFLDVLTFLLEVTGILFNALAAVLFFKKHIVGPRVSLILLRGMITCYLLSATVNFLATV</sequence>